<accession>A0ABS5U235</accession>
<organism evidence="1 2">
    <name type="scientific">Cellulomonas fulva</name>
    <dbReference type="NCBI Taxonomy" id="2835530"/>
    <lineage>
        <taxon>Bacteria</taxon>
        <taxon>Bacillati</taxon>
        <taxon>Actinomycetota</taxon>
        <taxon>Actinomycetes</taxon>
        <taxon>Micrococcales</taxon>
        <taxon>Cellulomonadaceae</taxon>
        <taxon>Cellulomonas</taxon>
    </lineage>
</organism>
<reference evidence="1 2" key="1">
    <citation type="submission" date="2021-05" db="EMBL/GenBank/DDBJ databases">
        <title>Description of Cellulomonas sp. DKR-3 sp. nov.</title>
        <authorList>
            <person name="Dahal R.H."/>
            <person name="Chaudhary D.K."/>
        </authorList>
    </citation>
    <scope>NUCLEOTIDE SEQUENCE [LARGE SCALE GENOMIC DNA]</scope>
    <source>
        <strain evidence="1 2">DKR-3</strain>
    </source>
</reference>
<dbReference type="RefSeq" id="WP_214352436.1">
    <property type="nucleotide sequence ID" value="NZ_JAHBOH010000002.1"/>
</dbReference>
<proteinExistence type="predicted"/>
<keyword evidence="2" id="KW-1185">Reference proteome</keyword>
<comment type="caution">
    <text evidence="1">The sequence shown here is derived from an EMBL/GenBank/DDBJ whole genome shotgun (WGS) entry which is preliminary data.</text>
</comment>
<gene>
    <name evidence="1" type="ORF">KIN34_14345</name>
</gene>
<name>A0ABS5U235_9CELL</name>
<evidence type="ECO:0000313" key="2">
    <source>
        <dbReference type="Proteomes" id="UP000722125"/>
    </source>
</evidence>
<evidence type="ECO:0000313" key="1">
    <source>
        <dbReference type="EMBL" id="MBT0995463.1"/>
    </source>
</evidence>
<sequence length="101" mass="10652">MTVNASFTERIVEHLCTAGLVALVDRQVGPGAICIELIPDQVLGFIDLGDLTCAVTIDRAGTQRLIANGPLVENEACDDPGCVSGAVVEWVVQQRAAAYAR</sequence>
<protein>
    <submittedName>
        <fullName evidence="1">Uncharacterized protein</fullName>
    </submittedName>
</protein>
<dbReference type="Proteomes" id="UP000722125">
    <property type="component" value="Unassembled WGS sequence"/>
</dbReference>
<dbReference type="EMBL" id="JAHBOH010000002">
    <property type="protein sequence ID" value="MBT0995463.1"/>
    <property type="molecule type" value="Genomic_DNA"/>
</dbReference>